<dbReference type="OrthoDB" id="673128at2"/>
<dbReference type="SUPFAM" id="SSF52172">
    <property type="entry name" value="CheY-like"/>
    <property type="match status" value="1"/>
</dbReference>
<dbReference type="GO" id="GO:0000160">
    <property type="term" value="P:phosphorelay signal transduction system"/>
    <property type="evidence" value="ECO:0007669"/>
    <property type="project" value="InterPro"/>
</dbReference>
<gene>
    <name evidence="3" type="ORF">FEE95_09065</name>
</gene>
<dbReference type="InterPro" id="IPR052893">
    <property type="entry name" value="TCS_response_regulator"/>
</dbReference>
<dbReference type="PANTHER" id="PTHR44520">
    <property type="entry name" value="RESPONSE REGULATOR RCP1-RELATED"/>
    <property type="match status" value="1"/>
</dbReference>
<dbReference type="Proteomes" id="UP000310314">
    <property type="component" value="Unassembled WGS sequence"/>
</dbReference>
<feature type="domain" description="Response regulatory" evidence="2">
    <location>
        <begin position="8"/>
        <end position="133"/>
    </location>
</feature>
<dbReference type="Pfam" id="PF00072">
    <property type="entry name" value="Response_reg"/>
    <property type="match status" value="1"/>
</dbReference>
<accession>A0A5S3PPN0</accession>
<sequence>MQKFTYDTVYIVDDNNTANLVHEHLLKRICVAPQIKSFTNPLRALKKLNLELLADEKQILVLLDIHMPEMNGFEFLNAFSLFSVNNELVDVVMVSSSIDEKEIQQGLEYPIVRKIITKPLKETQLLDFIKQKGIISA</sequence>
<dbReference type="Gene3D" id="3.40.50.2300">
    <property type="match status" value="1"/>
</dbReference>
<evidence type="ECO:0000259" key="2">
    <source>
        <dbReference type="PROSITE" id="PS50110"/>
    </source>
</evidence>
<evidence type="ECO:0000313" key="3">
    <source>
        <dbReference type="EMBL" id="TMM56644.1"/>
    </source>
</evidence>
<dbReference type="EMBL" id="VATY01000002">
    <property type="protein sequence ID" value="TMM56644.1"/>
    <property type="molecule type" value="Genomic_DNA"/>
</dbReference>
<dbReference type="InterPro" id="IPR011006">
    <property type="entry name" value="CheY-like_superfamily"/>
</dbReference>
<evidence type="ECO:0000313" key="4">
    <source>
        <dbReference type="Proteomes" id="UP000310314"/>
    </source>
</evidence>
<dbReference type="InterPro" id="IPR001789">
    <property type="entry name" value="Sig_transdc_resp-reg_receiver"/>
</dbReference>
<dbReference type="RefSeq" id="WP_138657628.1">
    <property type="nucleotide sequence ID" value="NZ_VATY01000002.1"/>
</dbReference>
<dbReference type="AlphaFoldDB" id="A0A5S3PPN0"/>
<proteinExistence type="predicted"/>
<keyword evidence="4" id="KW-1185">Reference proteome</keyword>
<evidence type="ECO:0000256" key="1">
    <source>
        <dbReference type="PROSITE-ProRule" id="PRU00169"/>
    </source>
</evidence>
<protein>
    <submittedName>
        <fullName evidence="3">Response regulator</fullName>
    </submittedName>
</protein>
<dbReference type="PROSITE" id="PS50110">
    <property type="entry name" value="RESPONSE_REGULATORY"/>
    <property type="match status" value="1"/>
</dbReference>
<reference evidence="3 4" key="1">
    <citation type="submission" date="2019-05" db="EMBL/GenBank/DDBJ databases">
        <authorList>
            <person name="Zhang J.-Y."/>
            <person name="Feg X."/>
            <person name="Du Z.-J."/>
        </authorList>
    </citation>
    <scope>NUCLEOTIDE SEQUENCE [LARGE SCALE GENOMIC DNA]</scope>
    <source>
        <strain evidence="3 4">RZ26</strain>
    </source>
</reference>
<feature type="modified residue" description="4-aspartylphosphate" evidence="1">
    <location>
        <position position="64"/>
    </location>
</feature>
<organism evidence="3 4">
    <name type="scientific">Maribacter algarum</name>
    <name type="common">ex Zhang et al. 2020</name>
    <dbReference type="NCBI Taxonomy" id="2578118"/>
    <lineage>
        <taxon>Bacteria</taxon>
        <taxon>Pseudomonadati</taxon>
        <taxon>Bacteroidota</taxon>
        <taxon>Flavobacteriia</taxon>
        <taxon>Flavobacteriales</taxon>
        <taxon>Flavobacteriaceae</taxon>
        <taxon>Maribacter</taxon>
    </lineage>
</organism>
<name>A0A5S3PPN0_9FLAO</name>
<comment type="caution">
    <text evidence="3">The sequence shown here is derived from an EMBL/GenBank/DDBJ whole genome shotgun (WGS) entry which is preliminary data.</text>
</comment>
<dbReference type="PANTHER" id="PTHR44520:SF2">
    <property type="entry name" value="RESPONSE REGULATOR RCP1"/>
    <property type="match status" value="1"/>
</dbReference>
<dbReference type="SMART" id="SM00448">
    <property type="entry name" value="REC"/>
    <property type="match status" value="1"/>
</dbReference>
<keyword evidence="1" id="KW-0597">Phosphoprotein</keyword>